<evidence type="ECO:0000256" key="2">
    <source>
        <dbReference type="ARBA" id="ARBA00010991"/>
    </source>
</evidence>
<evidence type="ECO:0000256" key="1">
    <source>
        <dbReference type="ARBA" id="ARBA00004123"/>
    </source>
</evidence>
<keyword evidence="7" id="KW-1185">Reference proteome</keyword>
<dbReference type="PANTHER" id="PTHR10870:SF0">
    <property type="entry name" value="CELL CYCLE CHECKPOINT PROTEIN RAD1"/>
    <property type="match status" value="1"/>
</dbReference>
<name>A0A7R8CFF7_LEPSM</name>
<dbReference type="Proteomes" id="UP000675881">
    <property type="component" value="Chromosome 11"/>
</dbReference>
<dbReference type="GO" id="GO:0000077">
    <property type="term" value="P:DNA damage checkpoint signaling"/>
    <property type="evidence" value="ECO:0007669"/>
    <property type="project" value="InterPro"/>
</dbReference>
<protein>
    <submittedName>
        <fullName evidence="6">HRAD1</fullName>
        <ecNumber evidence="6">3.1.11.2</ecNumber>
    </submittedName>
</protein>
<evidence type="ECO:0000256" key="4">
    <source>
        <dbReference type="ARBA" id="ARBA00023204"/>
    </source>
</evidence>
<dbReference type="Gene3D" id="3.70.10.10">
    <property type="match status" value="1"/>
</dbReference>
<dbReference type="OrthoDB" id="337581at2759"/>
<keyword evidence="3" id="KW-0227">DNA damage</keyword>
<organism evidence="6 7">
    <name type="scientific">Lepeophtheirus salmonis</name>
    <name type="common">Salmon louse</name>
    <name type="synonym">Caligus salmonis</name>
    <dbReference type="NCBI Taxonomy" id="72036"/>
    <lineage>
        <taxon>Eukaryota</taxon>
        <taxon>Metazoa</taxon>
        <taxon>Ecdysozoa</taxon>
        <taxon>Arthropoda</taxon>
        <taxon>Crustacea</taxon>
        <taxon>Multicrustacea</taxon>
        <taxon>Hexanauplia</taxon>
        <taxon>Copepoda</taxon>
        <taxon>Siphonostomatoida</taxon>
        <taxon>Caligidae</taxon>
        <taxon>Lepeophtheirus</taxon>
    </lineage>
</organism>
<dbReference type="Pfam" id="PF02144">
    <property type="entry name" value="Rad1"/>
    <property type="match status" value="2"/>
</dbReference>
<dbReference type="AlphaFoldDB" id="A0A7R8CFF7"/>
<reference evidence="6" key="1">
    <citation type="submission" date="2021-02" db="EMBL/GenBank/DDBJ databases">
        <authorList>
            <person name="Bekaert M."/>
        </authorList>
    </citation>
    <scope>NUCLEOTIDE SEQUENCE</scope>
    <source>
        <strain evidence="6">IoA-00</strain>
    </source>
</reference>
<keyword evidence="6" id="KW-0378">Hydrolase</keyword>
<evidence type="ECO:0000256" key="5">
    <source>
        <dbReference type="ARBA" id="ARBA00023242"/>
    </source>
</evidence>
<evidence type="ECO:0000313" key="7">
    <source>
        <dbReference type="Proteomes" id="UP000675881"/>
    </source>
</evidence>
<keyword evidence="5" id="KW-0539">Nucleus</keyword>
<dbReference type="GO" id="GO:0030896">
    <property type="term" value="C:checkpoint clamp complex"/>
    <property type="evidence" value="ECO:0007669"/>
    <property type="project" value="TreeGrafter"/>
</dbReference>
<evidence type="ECO:0000313" key="6">
    <source>
        <dbReference type="EMBL" id="CAF2805971.1"/>
    </source>
</evidence>
<dbReference type="GO" id="GO:0006281">
    <property type="term" value="P:DNA repair"/>
    <property type="evidence" value="ECO:0007669"/>
    <property type="project" value="UniProtKB-KW"/>
</dbReference>
<dbReference type="EC" id="3.1.11.2" evidence="6"/>
<dbReference type="EMBL" id="HG994590">
    <property type="protein sequence ID" value="CAF2805971.1"/>
    <property type="molecule type" value="Genomic_DNA"/>
</dbReference>
<proteinExistence type="inferred from homology"/>
<keyword evidence="4" id="KW-0234">DNA repair</keyword>
<evidence type="ECO:0000256" key="3">
    <source>
        <dbReference type="ARBA" id="ARBA00022763"/>
    </source>
</evidence>
<dbReference type="GO" id="GO:0008311">
    <property type="term" value="F:double-stranded DNA 3'-5' DNA exonuclease activity"/>
    <property type="evidence" value="ECO:0007669"/>
    <property type="project" value="UniProtKB-EC"/>
</dbReference>
<dbReference type="PANTHER" id="PTHR10870">
    <property type="entry name" value="CELL CYCLE CHECKPOINT PROTEIN RAD1"/>
    <property type="match status" value="1"/>
</dbReference>
<sequence>MSFSQLDLTNADDGTCGEFRAKLFRAKTLFTFIKAVHFRDDGNVFISPNGIKVTVEDSKCFQGNAFVQRNLFNTGQLQLHYSTRSNELCLHIEDQGTVSEAVIRTQDSEETLDFSFGRDEVIFKVILNAEKRVPSTNSNKGLWWESDHRYTFRLGNGFLPSWLDVPPRQDTGTPFSNMHLNPLFIVKVESEVSFLEFYCAPEEDEDD</sequence>
<comment type="similarity">
    <text evidence="2">Belongs to the rad1 family.</text>
</comment>
<comment type="subcellular location">
    <subcellularLocation>
        <location evidence="1">Nucleus</location>
    </subcellularLocation>
</comment>
<dbReference type="PRINTS" id="PR01245">
    <property type="entry name" value="RAD1REC1"/>
</dbReference>
<accession>A0A7R8CFF7</accession>
<dbReference type="InterPro" id="IPR003021">
    <property type="entry name" value="Rad1_Rec1_Rad17"/>
</dbReference>
<gene>
    <name evidence="6" type="ORF">LSAA_2939</name>
</gene>